<sequence>MQLSISKPFKSNALNCATSLKTMHSALEQSNIVRDFSGDWAIPPASRFEIRCSEAVVAINSTLPYYASL</sequence>
<reference evidence="1 2" key="1">
    <citation type="journal article" date="2018" name="Front. Plant Sci.">
        <title>Red Clover (Trifolium pratense) and Zigzag Clover (T. medium) - A Picture of Genomic Similarities and Differences.</title>
        <authorList>
            <person name="Dluhosova J."/>
            <person name="Istvanek J."/>
            <person name="Nedelnik J."/>
            <person name="Repkova J."/>
        </authorList>
    </citation>
    <scope>NUCLEOTIDE SEQUENCE [LARGE SCALE GENOMIC DNA]</scope>
    <source>
        <strain evidence="2">cv. 10/8</strain>
        <tissue evidence="1">Leaf</tissue>
    </source>
</reference>
<dbReference type="AlphaFoldDB" id="A0A392QVD3"/>
<accession>A0A392QVD3</accession>
<dbReference type="Proteomes" id="UP000265520">
    <property type="component" value="Unassembled WGS sequence"/>
</dbReference>
<protein>
    <submittedName>
        <fullName evidence="1">Uncharacterized protein</fullName>
    </submittedName>
</protein>
<comment type="caution">
    <text evidence="1">The sequence shown here is derived from an EMBL/GenBank/DDBJ whole genome shotgun (WGS) entry which is preliminary data.</text>
</comment>
<evidence type="ECO:0000313" key="1">
    <source>
        <dbReference type="EMBL" id="MCI28323.1"/>
    </source>
</evidence>
<evidence type="ECO:0000313" key="2">
    <source>
        <dbReference type="Proteomes" id="UP000265520"/>
    </source>
</evidence>
<name>A0A392QVD3_9FABA</name>
<organism evidence="1 2">
    <name type="scientific">Trifolium medium</name>
    <dbReference type="NCBI Taxonomy" id="97028"/>
    <lineage>
        <taxon>Eukaryota</taxon>
        <taxon>Viridiplantae</taxon>
        <taxon>Streptophyta</taxon>
        <taxon>Embryophyta</taxon>
        <taxon>Tracheophyta</taxon>
        <taxon>Spermatophyta</taxon>
        <taxon>Magnoliopsida</taxon>
        <taxon>eudicotyledons</taxon>
        <taxon>Gunneridae</taxon>
        <taxon>Pentapetalae</taxon>
        <taxon>rosids</taxon>
        <taxon>fabids</taxon>
        <taxon>Fabales</taxon>
        <taxon>Fabaceae</taxon>
        <taxon>Papilionoideae</taxon>
        <taxon>50 kb inversion clade</taxon>
        <taxon>NPAAA clade</taxon>
        <taxon>Hologalegina</taxon>
        <taxon>IRL clade</taxon>
        <taxon>Trifolieae</taxon>
        <taxon>Trifolium</taxon>
    </lineage>
</organism>
<proteinExistence type="predicted"/>
<keyword evidence="2" id="KW-1185">Reference proteome</keyword>
<dbReference type="EMBL" id="LXQA010164975">
    <property type="protein sequence ID" value="MCI28323.1"/>
    <property type="molecule type" value="Genomic_DNA"/>
</dbReference>